<dbReference type="Proteomes" id="UP000050794">
    <property type="component" value="Unassembled WGS sequence"/>
</dbReference>
<dbReference type="EMBL" id="UYWY01022077">
    <property type="protein sequence ID" value="VDM45440.1"/>
    <property type="molecule type" value="Genomic_DNA"/>
</dbReference>
<dbReference type="GO" id="GO:0005654">
    <property type="term" value="C:nucleoplasm"/>
    <property type="evidence" value="ECO:0007669"/>
    <property type="project" value="TreeGrafter"/>
</dbReference>
<proteinExistence type="predicted"/>
<dbReference type="Gene3D" id="4.10.830.40">
    <property type="match status" value="1"/>
</dbReference>
<evidence type="ECO:0000256" key="4">
    <source>
        <dbReference type="PROSITE-ProRule" id="PRU00024"/>
    </source>
</evidence>
<evidence type="ECO:0000313" key="10">
    <source>
        <dbReference type="WBParaSite" id="TCNE_0001411901-mRNA-1"/>
    </source>
</evidence>
<name>A0A183V049_TOXCA</name>
<dbReference type="PANTHER" id="PTHR25462">
    <property type="entry name" value="BONUS, ISOFORM C-RELATED"/>
    <property type="match status" value="1"/>
</dbReference>
<dbReference type="InterPro" id="IPR000315">
    <property type="entry name" value="Znf_B-box"/>
</dbReference>
<dbReference type="SUPFAM" id="SSF57845">
    <property type="entry name" value="B-box zinc-binding domain"/>
    <property type="match status" value="1"/>
</dbReference>
<reference evidence="10" key="1">
    <citation type="submission" date="2016-06" db="UniProtKB">
        <authorList>
            <consortium name="WormBaseParasite"/>
        </authorList>
    </citation>
    <scope>IDENTIFICATION</scope>
</reference>
<keyword evidence="9" id="KW-1185">Reference proteome</keyword>
<organism evidence="9 10">
    <name type="scientific">Toxocara canis</name>
    <name type="common">Canine roundworm</name>
    <dbReference type="NCBI Taxonomy" id="6265"/>
    <lineage>
        <taxon>Eukaryota</taxon>
        <taxon>Metazoa</taxon>
        <taxon>Ecdysozoa</taxon>
        <taxon>Nematoda</taxon>
        <taxon>Chromadorea</taxon>
        <taxon>Rhabditida</taxon>
        <taxon>Spirurina</taxon>
        <taxon>Ascaridomorpha</taxon>
        <taxon>Ascaridoidea</taxon>
        <taxon>Toxocaridae</taxon>
        <taxon>Toxocara</taxon>
    </lineage>
</organism>
<evidence type="ECO:0000256" key="5">
    <source>
        <dbReference type="SAM" id="Coils"/>
    </source>
</evidence>
<sequence>MDEGGGGEHSPNLERPRVLFTTHEDKTGSPSSMKEEKGDAGSASHSCTSSPLLDTAPLPNDDDAPRVLDCLHSMCEDCIIAQLDGRRDGEPTRPHANPVATDFELEQNSVQMRPTPPGVIRCPICHQESHVGNDVRFVNHLVLDFVRIHEAENASAGGGVRACRACKSEQPAMAVCKQCASDLCKNCVQAHRDMKLFDGHTVLTYSEVAESDLELPHEPVMCITHPTVPYTTLCTSCEALVCAQCQPEHSDSRHHNIVQVDDRVAQLINTELREIAAHADAKARFGILAKATENACGCIPERQRLLADQYEAAHSQIEEAFADYQHTLEEAKRRLLTELERVRDEQDSQLNNLSHRISVTVVKIADALA</sequence>
<dbReference type="Gene3D" id="3.30.40.10">
    <property type="entry name" value="Zinc/RING finger domain, C3HC4 (zinc finger)"/>
    <property type="match status" value="1"/>
</dbReference>
<dbReference type="InterPro" id="IPR013083">
    <property type="entry name" value="Znf_RING/FYVE/PHD"/>
</dbReference>
<gene>
    <name evidence="8" type="ORF">TCNE_LOCUS14119</name>
</gene>
<evidence type="ECO:0000313" key="8">
    <source>
        <dbReference type="EMBL" id="VDM45440.1"/>
    </source>
</evidence>
<evidence type="ECO:0000256" key="2">
    <source>
        <dbReference type="ARBA" id="ARBA00022771"/>
    </source>
</evidence>
<dbReference type="WBParaSite" id="TCNE_0001411901-mRNA-1">
    <property type="protein sequence ID" value="TCNE_0001411901-mRNA-1"/>
    <property type="gene ID" value="TCNE_0001411901"/>
</dbReference>
<dbReference type="GO" id="GO:0008270">
    <property type="term" value="F:zinc ion binding"/>
    <property type="evidence" value="ECO:0007669"/>
    <property type="project" value="UniProtKB-KW"/>
</dbReference>
<keyword evidence="3" id="KW-0862">Zinc</keyword>
<dbReference type="Pfam" id="PF00643">
    <property type="entry name" value="zf-B_box"/>
    <property type="match status" value="1"/>
</dbReference>
<dbReference type="SMART" id="SM00336">
    <property type="entry name" value="BBOX"/>
    <property type="match status" value="2"/>
</dbReference>
<protein>
    <submittedName>
        <fullName evidence="10">B box-type domain-containing protein</fullName>
    </submittedName>
</protein>
<keyword evidence="2 4" id="KW-0863">Zinc-finger</keyword>
<dbReference type="InterPro" id="IPR001841">
    <property type="entry name" value="Znf_RING"/>
</dbReference>
<dbReference type="PANTHER" id="PTHR25462:SF296">
    <property type="entry name" value="MEIOTIC P26, ISOFORM F"/>
    <property type="match status" value="1"/>
</dbReference>
<feature type="domain" description="B box-type" evidence="7">
    <location>
        <begin position="158"/>
        <end position="205"/>
    </location>
</feature>
<dbReference type="AlphaFoldDB" id="A0A183V049"/>
<accession>A0A183V049</accession>
<feature type="coiled-coil region" evidence="5">
    <location>
        <begin position="314"/>
        <end position="356"/>
    </location>
</feature>
<feature type="region of interest" description="Disordered" evidence="6">
    <location>
        <begin position="1"/>
        <end position="60"/>
    </location>
</feature>
<reference evidence="8 9" key="2">
    <citation type="submission" date="2018-11" db="EMBL/GenBank/DDBJ databases">
        <authorList>
            <consortium name="Pathogen Informatics"/>
        </authorList>
    </citation>
    <scope>NUCLEOTIDE SEQUENCE [LARGE SCALE GENOMIC DNA]</scope>
</reference>
<dbReference type="SMART" id="SM00184">
    <property type="entry name" value="RING"/>
    <property type="match status" value="1"/>
</dbReference>
<dbReference type="InterPro" id="IPR047153">
    <property type="entry name" value="TRIM45/56/19-like"/>
</dbReference>
<feature type="compositionally biased region" description="Basic and acidic residues" evidence="6">
    <location>
        <begin position="11"/>
        <end position="39"/>
    </location>
</feature>
<evidence type="ECO:0000256" key="1">
    <source>
        <dbReference type="ARBA" id="ARBA00022723"/>
    </source>
</evidence>
<evidence type="ECO:0000256" key="6">
    <source>
        <dbReference type="SAM" id="MobiDB-lite"/>
    </source>
</evidence>
<dbReference type="Gene3D" id="3.30.160.60">
    <property type="entry name" value="Classic Zinc Finger"/>
    <property type="match status" value="1"/>
</dbReference>
<evidence type="ECO:0000256" key="3">
    <source>
        <dbReference type="ARBA" id="ARBA00022833"/>
    </source>
</evidence>
<evidence type="ECO:0000313" key="9">
    <source>
        <dbReference type="Proteomes" id="UP000050794"/>
    </source>
</evidence>
<dbReference type="PROSITE" id="PS50119">
    <property type="entry name" value="ZF_BBOX"/>
    <property type="match status" value="2"/>
</dbReference>
<keyword evidence="1" id="KW-0479">Metal-binding</keyword>
<feature type="compositionally biased region" description="Polar residues" evidence="6">
    <location>
        <begin position="43"/>
        <end position="52"/>
    </location>
</feature>
<feature type="domain" description="B box-type" evidence="7">
    <location>
        <begin position="217"/>
        <end position="260"/>
    </location>
</feature>
<dbReference type="GO" id="GO:0061630">
    <property type="term" value="F:ubiquitin protein ligase activity"/>
    <property type="evidence" value="ECO:0007669"/>
    <property type="project" value="TreeGrafter"/>
</dbReference>
<keyword evidence="5" id="KW-0175">Coiled coil</keyword>
<evidence type="ECO:0000259" key="7">
    <source>
        <dbReference type="PROSITE" id="PS50119"/>
    </source>
</evidence>